<dbReference type="Pfam" id="PF13563">
    <property type="entry name" value="2_5_RNA_ligase2"/>
    <property type="match status" value="1"/>
</dbReference>
<organism evidence="3 4">
    <name type="scientific">Pollutimonas harenae</name>
    <dbReference type="NCBI Taxonomy" id="657015"/>
    <lineage>
        <taxon>Bacteria</taxon>
        <taxon>Pseudomonadati</taxon>
        <taxon>Pseudomonadota</taxon>
        <taxon>Betaproteobacteria</taxon>
        <taxon>Burkholderiales</taxon>
        <taxon>Alcaligenaceae</taxon>
        <taxon>Pollutimonas</taxon>
    </lineage>
</organism>
<comment type="caution">
    <text evidence="3">The sequence shown here is derived from an EMBL/GenBank/DDBJ whole genome shotgun (WGS) entry which is preliminary data.</text>
</comment>
<evidence type="ECO:0000313" key="4">
    <source>
        <dbReference type="Proteomes" id="UP000554144"/>
    </source>
</evidence>
<comment type="function">
    <text evidence="2">Hydrolyzes RNA 2',3'-cyclic phosphodiester to an RNA 2'-phosphomonoester.</text>
</comment>
<dbReference type="GO" id="GO:0008664">
    <property type="term" value="F:RNA 2',3'-cyclic 3'-phosphodiesterase activity"/>
    <property type="evidence" value="ECO:0007669"/>
    <property type="project" value="UniProtKB-EC"/>
</dbReference>
<protein>
    <recommendedName>
        <fullName evidence="2">RNA 2',3'-cyclic phosphodiesterase</fullName>
        <shortName evidence="2">RNA 2',3'-CPDase</shortName>
        <ecNumber evidence="2">3.1.4.58</ecNumber>
    </recommendedName>
</protein>
<dbReference type="HAMAP" id="MF_01940">
    <property type="entry name" value="RNA_CPDase"/>
    <property type="match status" value="1"/>
</dbReference>
<feature type="active site" description="Proton acceptor" evidence="2">
    <location>
        <position position="139"/>
    </location>
</feature>
<dbReference type="EC" id="3.1.4.58" evidence="2"/>
<comment type="similarity">
    <text evidence="2">Belongs to the 2H phosphoesterase superfamily. ThpR family.</text>
</comment>
<gene>
    <name evidence="3" type="primary">thpR</name>
    <name evidence="3" type="ORF">H0A62_02470</name>
</gene>
<dbReference type="SUPFAM" id="SSF55144">
    <property type="entry name" value="LigT-like"/>
    <property type="match status" value="1"/>
</dbReference>
<evidence type="ECO:0000313" key="3">
    <source>
        <dbReference type="EMBL" id="NYT84457.1"/>
    </source>
</evidence>
<name>A0A853GQL5_9BURK</name>
<dbReference type="NCBIfam" id="TIGR02258">
    <property type="entry name" value="2_5_ligase"/>
    <property type="match status" value="1"/>
</dbReference>
<reference evidence="3 4" key="1">
    <citation type="submission" date="2020-07" db="EMBL/GenBank/DDBJ databases">
        <title>Taxonomic revisions and descriptions of new bacterial species based on genomic comparisons in the high-G+C-content subgroup of the family Alcaligenaceae.</title>
        <authorList>
            <person name="Szabo A."/>
            <person name="Felfoldi T."/>
        </authorList>
    </citation>
    <scope>NUCLEOTIDE SEQUENCE [LARGE SCALE GENOMIC DNA]</scope>
    <source>
        <strain evidence="3 4">DSM 25667</strain>
    </source>
</reference>
<dbReference type="RefSeq" id="WP_130038375.1">
    <property type="nucleotide sequence ID" value="NZ_JACCEV010000001.1"/>
</dbReference>
<dbReference type="EMBL" id="JACCEV010000001">
    <property type="protein sequence ID" value="NYT84457.1"/>
    <property type="molecule type" value="Genomic_DNA"/>
</dbReference>
<dbReference type="PANTHER" id="PTHR35561">
    <property type="entry name" value="RNA 2',3'-CYCLIC PHOSPHODIESTERASE"/>
    <property type="match status" value="1"/>
</dbReference>
<dbReference type="InterPro" id="IPR009097">
    <property type="entry name" value="Cyclic_Pdiesterase"/>
</dbReference>
<dbReference type="PANTHER" id="PTHR35561:SF1">
    <property type="entry name" value="RNA 2',3'-CYCLIC PHOSPHODIESTERASE"/>
    <property type="match status" value="1"/>
</dbReference>
<dbReference type="InterPro" id="IPR004175">
    <property type="entry name" value="RNA_CPDase"/>
</dbReference>
<feature type="short sequence motif" description="HXTX 1" evidence="2">
    <location>
        <begin position="55"/>
        <end position="58"/>
    </location>
</feature>
<proteinExistence type="inferred from homology"/>
<dbReference type="GO" id="GO:0004113">
    <property type="term" value="F:2',3'-cyclic-nucleotide 3'-phosphodiesterase activity"/>
    <property type="evidence" value="ECO:0007669"/>
    <property type="project" value="InterPro"/>
</dbReference>
<dbReference type="Gene3D" id="3.90.1140.10">
    <property type="entry name" value="Cyclic phosphodiesterase"/>
    <property type="match status" value="1"/>
</dbReference>
<evidence type="ECO:0000256" key="1">
    <source>
        <dbReference type="ARBA" id="ARBA00022801"/>
    </source>
</evidence>
<comment type="caution">
    <text evidence="2">Lacks conserved residue(s) required for the propagation of feature annotation.</text>
</comment>
<keyword evidence="4" id="KW-1185">Reference proteome</keyword>
<dbReference type="Proteomes" id="UP000554144">
    <property type="component" value="Unassembled WGS sequence"/>
</dbReference>
<sequence>MLAPSTRPIATPDRSSQRLFFALWPSAADAERIMAWVHQAHKAVGGRTMRVDTLHLTLAFLGSTPFDRVQALVQAAPLWSAPVGPVTLRRFGRFAGPRVVWAGPGEEDSLSWLSHLHDDLWCRLQALGWQRPDSPFRPHVSLLRKAGPGDLAALHRPSLAWMPEQCVLVASQPTESGSTYQALARMPLQGLS</sequence>
<accession>A0A853GQL5</accession>
<keyword evidence="1 2" id="KW-0378">Hydrolase</keyword>
<dbReference type="AlphaFoldDB" id="A0A853GQL5"/>
<comment type="catalytic activity">
    <reaction evidence="2">
        <text>a 3'-end 2',3'-cyclophospho-ribonucleotide-RNA + H2O = a 3'-end 2'-phospho-ribonucleotide-RNA + H(+)</text>
        <dbReference type="Rhea" id="RHEA:11828"/>
        <dbReference type="Rhea" id="RHEA-COMP:10464"/>
        <dbReference type="Rhea" id="RHEA-COMP:17353"/>
        <dbReference type="ChEBI" id="CHEBI:15377"/>
        <dbReference type="ChEBI" id="CHEBI:15378"/>
        <dbReference type="ChEBI" id="CHEBI:83064"/>
        <dbReference type="ChEBI" id="CHEBI:173113"/>
        <dbReference type="EC" id="3.1.4.58"/>
    </reaction>
</comment>
<dbReference type="OrthoDB" id="7061261at2"/>
<evidence type="ECO:0000256" key="2">
    <source>
        <dbReference type="HAMAP-Rule" id="MF_01940"/>
    </source>
</evidence>
<feature type="active site" description="Proton donor" evidence="2">
    <location>
        <position position="55"/>
    </location>
</feature>